<dbReference type="SMR" id="A2FVP9"/>
<proteinExistence type="predicted"/>
<evidence type="ECO:0000313" key="2">
    <source>
        <dbReference type="Proteomes" id="UP000001542"/>
    </source>
</evidence>
<evidence type="ECO:0000313" key="1">
    <source>
        <dbReference type="EMBL" id="EAX91021.1"/>
    </source>
</evidence>
<organism evidence="1 2">
    <name type="scientific">Trichomonas vaginalis (strain ATCC PRA-98 / G3)</name>
    <dbReference type="NCBI Taxonomy" id="412133"/>
    <lineage>
        <taxon>Eukaryota</taxon>
        <taxon>Metamonada</taxon>
        <taxon>Parabasalia</taxon>
        <taxon>Trichomonadida</taxon>
        <taxon>Trichomonadidae</taxon>
        <taxon>Trichomonas</taxon>
    </lineage>
</organism>
<keyword evidence="2" id="KW-1185">Reference proteome</keyword>
<reference evidence="1" key="2">
    <citation type="journal article" date="2007" name="Science">
        <title>Draft genome sequence of the sexually transmitted pathogen Trichomonas vaginalis.</title>
        <authorList>
            <person name="Carlton J.M."/>
            <person name="Hirt R.P."/>
            <person name="Silva J.C."/>
            <person name="Delcher A.L."/>
            <person name="Schatz M."/>
            <person name="Zhao Q."/>
            <person name="Wortman J.R."/>
            <person name="Bidwell S.L."/>
            <person name="Alsmark U.C.M."/>
            <person name="Besteiro S."/>
            <person name="Sicheritz-Ponten T."/>
            <person name="Noel C.J."/>
            <person name="Dacks J.B."/>
            <person name="Foster P.G."/>
            <person name="Simillion C."/>
            <person name="Van de Peer Y."/>
            <person name="Miranda-Saavedra D."/>
            <person name="Barton G.J."/>
            <person name="Westrop G.D."/>
            <person name="Mueller S."/>
            <person name="Dessi D."/>
            <person name="Fiori P.L."/>
            <person name="Ren Q."/>
            <person name="Paulsen I."/>
            <person name="Zhang H."/>
            <person name="Bastida-Corcuera F.D."/>
            <person name="Simoes-Barbosa A."/>
            <person name="Brown M.T."/>
            <person name="Hayes R.D."/>
            <person name="Mukherjee M."/>
            <person name="Okumura C.Y."/>
            <person name="Schneider R."/>
            <person name="Smith A.J."/>
            <person name="Vanacova S."/>
            <person name="Villalvazo M."/>
            <person name="Haas B.J."/>
            <person name="Pertea M."/>
            <person name="Feldblyum T.V."/>
            <person name="Utterback T.R."/>
            <person name="Shu C.L."/>
            <person name="Osoegawa K."/>
            <person name="de Jong P.J."/>
            <person name="Hrdy I."/>
            <person name="Horvathova L."/>
            <person name="Zubacova Z."/>
            <person name="Dolezal P."/>
            <person name="Malik S.B."/>
            <person name="Logsdon J.M. Jr."/>
            <person name="Henze K."/>
            <person name="Gupta A."/>
            <person name="Wang C.C."/>
            <person name="Dunne R.L."/>
            <person name="Upcroft J.A."/>
            <person name="Upcroft P."/>
            <person name="White O."/>
            <person name="Salzberg S.L."/>
            <person name="Tang P."/>
            <person name="Chiu C.-H."/>
            <person name="Lee Y.-S."/>
            <person name="Embley T.M."/>
            <person name="Coombs G.H."/>
            <person name="Mottram J.C."/>
            <person name="Tachezy J."/>
            <person name="Fraser-Liggett C.M."/>
            <person name="Johnson P.J."/>
        </authorList>
    </citation>
    <scope>NUCLEOTIDE SEQUENCE [LARGE SCALE GENOMIC DNA]</scope>
    <source>
        <strain evidence="1">G3</strain>
    </source>
</reference>
<reference evidence="1" key="1">
    <citation type="submission" date="2006-10" db="EMBL/GenBank/DDBJ databases">
        <authorList>
            <person name="Amadeo P."/>
            <person name="Zhao Q."/>
            <person name="Wortman J."/>
            <person name="Fraser-Liggett C."/>
            <person name="Carlton J."/>
        </authorList>
    </citation>
    <scope>NUCLEOTIDE SEQUENCE</scope>
    <source>
        <strain evidence="1">G3</strain>
    </source>
</reference>
<dbReference type="AlphaFoldDB" id="A2FVP9"/>
<dbReference type="SUPFAM" id="SSF48371">
    <property type="entry name" value="ARM repeat"/>
    <property type="match status" value="1"/>
</dbReference>
<sequence length="481" mass="55980">MDDYKLGEDDTEDEIEVTAKWGIKGYGSEFYQITSLIDEFLSSDPNQIEAISSLLKTLIEEINSKPKEATKSLDNVRNLFFEIQMYFQNFYNEQYIGIITQFTPTNGYHSYEKCRFSKFIIDVSDDDPDQLLDSFMKILEDRTDYENSLYILRVGIIFSIIENSSKNNAFILSINQDFIDCLNTTYYVFDANALSSDHLISINFVRILYKYFKSKTYLDRKTAEYILELFNFLASNIFFEDEIIISNCLSALNEMITNHEDLIHMFNSFSIYQTVPDIPCNPDCEKIKFDIFSNSLHIYDEETNKKETKKIIADISASVPMDYIISRLTEVEHHELLFSGLTLIYSKLHFDKSIVNLDVSSLCNLMKITWEHIDLDTKDLITDVVILISKFSDKENYNNIINSGIITEVVDFAQNQHDKCKSCMQIMINAVNLNPEFAKLEMMQQCLDELLECIEENDWEDIEDLGDVLTNKFNEINSKEE</sequence>
<accession>A2FVP9</accession>
<dbReference type="InParanoid" id="A2FVP9"/>
<protein>
    <submittedName>
        <fullName evidence="1">Uncharacterized protein</fullName>
    </submittedName>
</protein>
<dbReference type="EMBL" id="DS114064">
    <property type="protein sequence ID" value="EAX91021.1"/>
    <property type="molecule type" value="Genomic_DNA"/>
</dbReference>
<dbReference type="VEuPathDB" id="TrichDB:TVAG_264980"/>
<gene>
    <name evidence="1" type="ORF">TVAG_264980</name>
</gene>
<dbReference type="InterPro" id="IPR016024">
    <property type="entry name" value="ARM-type_fold"/>
</dbReference>
<dbReference type="Proteomes" id="UP000001542">
    <property type="component" value="Unassembled WGS sequence"/>
</dbReference>
<dbReference type="VEuPathDB" id="TrichDB:TVAGG3_0347310"/>
<dbReference type="KEGG" id="tva:4748713"/>
<name>A2FVP9_TRIV3</name>